<accession>A0A239LJ35</accession>
<evidence type="ECO:0000313" key="3">
    <source>
        <dbReference type="Proteomes" id="UP000198327"/>
    </source>
</evidence>
<dbReference type="AlphaFoldDB" id="A0A239LJ35"/>
<feature type="transmembrane region" description="Helical" evidence="1">
    <location>
        <begin position="53"/>
        <end position="76"/>
    </location>
</feature>
<gene>
    <name evidence="2" type="ORF">SAMN05421642_113107</name>
</gene>
<feature type="transmembrane region" description="Helical" evidence="1">
    <location>
        <begin position="31"/>
        <end position="48"/>
    </location>
</feature>
<dbReference type="STRING" id="398843.A3K89_05350"/>
<reference evidence="3" key="1">
    <citation type="submission" date="2017-06" db="EMBL/GenBank/DDBJ databases">
        <authorList>
            <person name="Varghese N."/>
            <person name="Submissions S."/>
        </authorList>
    </citation>
    <scope>NUCLEOTIDE SEQUENCE [LARGE SCALE GENOMIC DNA]</scope>
    <source>
        <strain evidence="3">JCM 23211</strain>
    </source>
</reference>
<dbReference type="RefSeq" id="WP_245865974.1">
    <property type="nucleotide sequence ID" value="NZ_FZOW01000013.1"/>
</dbReference>
<feature type="transmembrane region" description="Helical" evidence="1">
    <location>
        <begin position="88"/>
        <end position="109"/>
    </location>
</feature>
<organism evidence="2 3">
    <name type="scientific">Rhodococcoides kyotonense</name>
    <dbReference type="NCBI Taxonomy" id="398843"/>
    <lineage>
        <taxon>Bacteria</taxon>
        <taxon>Bacillati</taxon>
        <taxon>Actinomycetota</taxon>
        <taxon>Actinomycetes</taxon>
        <taxon>Mycobacteriales</taxon>
        <taxon>Nocardiaceae</taxon>
        <taxon>Rhodococcoides</taxon>
    </lineage>
</organism>
<keyword evidence="3" id="KW-1185">Reference proteome</keyword>
<keyword evidence="1" id="KW-1133">Transmembrane helix</keyword>
<proteinExistence type="predicted"/>
<evidence type="ECO:0000256" key="1">
    <source>
        <dbReference type="SAM" id="Phobius"/>
    </source>
</evidence>
<dbReference type="GO" id="GO:0005886">
    <property type="term" value="C:plasma membrane"/>
    <property type="evidence" value="ECO:0007669"/>
    <property type="project" value="UniProtKB-SubCell"/>
</dbReference>
<keyword evidence="1" id="KW-0812">Transmembrane</keyword>
<dbReference type="Proteomes" id="UP000198327">
    <property type="component" value="Unassembled WGS sequence"/>
</dbReference>
<keyword evidence="1" id="KW-0472">Membrane</keyword>
<name>A0A239LJ35_9NOCA</name>
<dbReference type="GO" id="GO:0034220">
    <property type="term" value="P:monoatomic ion transmembrane transport"/>
    <property type="evidence" value="ECO:0007669"/>
    <property type="project" value="UniProtKB-KW"/>
</dbReference>
<protein>
    <submittedName>
        <fullName evidence="2">CrcB protein</fullName>
    </submittedName>
</protein>
<evidence type="ECO:0000313" key="2">
    <source>
        <dbReference type="EMBL" id="SNT30687.1"/>
    </source>
</evidence>
<dbReference type="EMBL" id="FZOW01000013">
    <property type="protein sequence ID" value="SNT30687.1"/>
    <property type="molecule type" value="Genomic_DNA"/>
</dbReference>
<sequence length="119" mass="12274">MAFLLVALGGAAAAVAHLALTDAVTDRRRVLLLTIGTCGVLGFVVAAAPPEWFVGLVCFGFLSTVAPMSSVALSTVNQIRDGRVRDGVLFLAANVVGGVAAVMFGILLLKSGVTLYHKF</sequence>